<dbReference type="Gene3D" id="3.10.50.40">
    <property type="match status" value="2"/>
</dbReference>
<dbReference type="RefSeq" id="WP_346751540.1">
    <property type="nucleotide sequence ID" value="NZ_JAUJEA010000003.1"/>
</dbReference>
<accession>A0ABT8KLB2</accession>
<evidence type="ECO:0000256" key="2">
    <source>
        <dbReference type="ARBA" id="ARBA00006577"/>
    </source>
</evidence>
<keyword evidence="9" id="KW-1185">Reference proteome</keyword>
<evidence type="ECO:0000313" key="9">
    <source>
        <dbReference type="Proteomes" id="UP001172082"/>
    </source>
</evidence>
<gene>
    <name evidence="8" type="ORF">QQ008_09070</name>
</gene>
<feature type="domain" description="PPIase FKBP-type" evidence="7">
    <location>
        <begin position="217"/>
        <end position="319"/>
    </location>
</feature>
<dbReference type="SUPFAM" id="SSF54534">
    <property type="entry name" value="FKBP-like"/>
    <property type="match status" value="2"/>
</dbReference>
<reference evidence="8" key="1">
    <citation type="submission" date="2023-06" db="EMBL/GenBank/DDBJ databases">
        <title>Genomic of Parafulvivirga corallium.</title>
        <authorList>
            <person name="Wang G."/>
        </authorList>
    </citation>
    <scope>NUCLEOTIDE SEQUENCE</scope>
    <source>
        <strain evidence="8">BMA10</strain>
    </source>
</reference>
<dbReference type="EC" id="5.2.1.8" evidence="6"/>
<evidence type="ECO:0000256" key="1">
    <source>
        <dbReference type="ARBA" id="ARBA00000971"/>
    </source>
</evidence>
<evidence type="ECO:0000256" key="3">
    <source>
        <dbReference type="ARBA" id="ARBA00023110"/>
    </source>
</evidence>
<dbReference type="PANTHER" id="PTHR43811:SF19">
    <property type="entry name" value="39 KDA FK506-BINDING NUCLEAR PROTEIN"/>
    <property type="match status" value="1"/>
</dbReference>
<evidence type="ECO:0000259" key="7">
    <source>
        <dbReference type="PROSITE" id="PS50059"/>
    </source>
</evidence>
<evidence type="ECO:0000256" key="4">
    <source>
        <dbReference type="ARBA" id="ARBA00023235"/>
    </source>
</evidence>
<dbReference type="GO" id="GO:0003755">
    <property type="term" value="F:peptidyl-prolyl cis-trans isomerase activity"/>
    <property type="evidence" value="ECO:0007669"/>
    <property type="project" value="UniProtKB-EC"/>
</dbReference>
<dbReference type="PROSITE" id="PS50059">
    <property type="entry name" value="FKBP_PPIASE"/>
    <property type="match status" value="1"/>
</dbReference>
<keyword evidence="3 5" id="KW-0697">Rotamase</keyword>
<comment type="similarity">
    <text evidence="2 6">Belongs to the FKBP-type PPIase family.</text>
</comment>
<dbReference type="EMBL" id="JAUJEA010000003">
    <property type="protein sequence ID" value="MDN5201511.1"/>
    <property type="molecule type" value="Genomic_DNA"/>
</dbReference>
<proteinExistence type="inferred from homology"/>
<name>A0ABT8KLB2_9BACT</name>
<evidence type="ECO:0000313" key="8">
    <source>
        <dbReference type="EMBL" id="MDN5201511.1"/>
    </source>
</evidence>
<sequence>MLLIKRYCFIALGVILLQACDSSKKGKLESGLEYEFVNKEEGVQPEEGEFVALNIVWKNENDSVLGDSKDYGLPLILKKDTTWGSKGSIEDAVLLMGKGDSAILKLNSMKFYTHTLKSPLPPGIKRESDLTVFVGCSDVLTRQEVDEMIKEKQIEQTVERIRSYKEKTLADNKELMTTQGEEIDAYLSKNNLEAQVTESGIRYIITEEGTGPKPEVGQIVSVGYTGKLLDGTVFDSSDEEVAKKHNVFDERRGPYKPYEYPNGLGNVILGWDEGIGLLNEGSKAKLFIPSPLAYGNRDRSEIIKANSILVFDVELVEIK</sequence>
<dbReference type="Pfam" id="PF00254">
    <property type="entry name" value="FKBP_C"/>
    <property type="match status" value="1"/>
</dbReference>
<dbReference type="PROSITE" id="PS51257">
    <property type="entry name" value="PROKAR_LIPOPROTEIN"/>
    <property type="match status" value="1"/>
</dbReference>
<dbReference type="InterPro" id="IPR001179">
    <property type="entry name" value="PPIase_FKBP_dom"/>
</dbReference>
<dbReference type="InterPro" id="IPR046357">
    <property type="entry name" value="PPIase_dom_sf"/>
</dbReference>
<protein>
    <recommendedName>
        <fullName evidence="6">Peptidyl-prolyl cis-trans isomerase</fullName>
        <ecNumber evidence="6">5.2.1.8</ecNumber>
    </recommendedName>
</protein>
<evidence type="ECO:0000256" key="5">
    <source>
        <dbReference type="PROSITE-ProRule" id="PRU00277"/>
    </source>
</evidence>
<dbReference type="Proteomes" id="UP001172082">
    <property type="component" value="Unassembled WGS sequence"/>
</dbReference>
<keyword evidence="4 5" id="KW-0413">Isomerase</keyword>
<organism evidence="8 9">
    <name type="scientific">Splendidivirga corallicola</name>
    <dbReference type="NCBI Taxonomy" id="3051826"/>
    <lineage>
        <taxon>Bacteria</taxon>
        <taxon>Pseudomonadati</taxon>
        <taxon>Bacteroidota</taxon>
        <taxon>Cytophagia</taxon>
        <taxon>Cytophagales</taxon>
        <taxon>Splendidivirgaceae</taxon>
        <taxon>Splendidivirga</taxon>
    </lineage>
</organism>
<dbReference type="PANTHER" id="PTHR43811">
    <property type="entry name" value="FKBP-TYPE PEPTIDYL-PROLYL CIS-TRANS ISOMERASE FKPA"/>
    <property type="match status" value="1"/>
</dbReference>
<comment type="catalytic activity">
    <reaction evidence="1 5 6">
        <text>[protein]-peptidylproline (omega=180) = [protein]-peptidylproline (omega=0)</text>
        <dbReference type="Rhea" id="RHEA:16237"/>
        <dbReference type="Rhea" id="RHEA-COMP:10747"/>
        <dbReference type="Rhea" id="RHEA-COMP:10748"/>
        <dbReference type="ChEBI" id="CHEBI:83833"/>
        <dbReference type="ChEBI" id="CHEBI:83834"/>
        <dbReference type="EC" id="5.2.1.8"/>
    </reaction>
</comment>
<comment type="caution">
    <text evidence="8">The sequence shown here is derived from an EMBL/GenBank/DDBJ whole genome shotgun (WGS) entry which is preliminary data.</text>
</comment>
<evidence type="ECO:0000256" key="6">
    <source>
        <dbReference type="RuleBase" id="RU003915"/>
    </source>
</evidence>